<accession>A0A0E0HP08</accession>
<organism evidence="2">
    <name type="scientific">Oryza nivara</name>
    <name type="common">Indian wild rice</name>
    <name type="synonym">Oryza sativa f. spontanea</name>
    <dbReference type="NCBI Taxonomy" id="4536"/>
    <lineage>
        <taxon>Eukaryota</taxon>
        <taxon>Viridiplantae</taxon>
        <taxon>Streptophyta</taxon>
        <taxon>Embryophyta</taxon>
        <taxon>Tracheophyta</taxon>
        <taxon>Spermatophyta</taxon>
        <taxon>Magnoliopsida</taxon>
        <taxon>Liliopsida</taxon>
        <taxon>Poales</taxon>
        <taxon>Poaceae</taxon>
        <taxon>BOP clade</taxon>
        <taxon>Oryzoideae</taxon>
        <taxon>Oryzeae</taxon>
        <taxon>Oryzinae</taxon>
        <taxon>Oryza</taxon>
    </lineage>
</organism>
<dbReference type="EnsemblPlants" id="ONIVA06G12480.1">
    <property type="protein sequence ID" value="ONIVA06G12480.1"/>
    <property type="gene ID" value="ONIVA06G12480"/>
</dbReference>
<evidence type="ECO:0000256" key="1">
    <source>
        <dbReference type="SAM" id="MobiDB-lite"/>
    </source>
</evidence>
<dbReference type="AlphaFoldDB" id="A0A0E0HP08"/>
<reference evidence="2" key="1">
    <citation type="submission" date="2015-04" db="UniProtKB">
        <authorList>
            <consortium name="EnsemblPlants"/>
        </authorList>
    </citation>
    <scope>IDENTIFICATION</scope>
    <source>
        <strain evidence="2">SL10</strain>
    </source>
</reference>
<feature type="compositionally biased region" description="Low complexity" evidence="1">
    <location>
        <begin position="32"/>
        <end position="50"/>
    </location>
</feature>
<evidence type="ECO:0000313" key="3">
    <source>
        <dbReference type="Proteomes" id="UP000006591"/>
    </source>
</evidence>
<proteinExistence type="predicted"/>
<feature type="region of interest" description="Disordered" evidence="1">
    <location>
        <begin position="22"/>
        <end position="54"/>
    </location>
</feature>
<feature type="region of interest" description="Disordered" evidence="1">
    <location>
        <begin position="77"/>
        <end position="127"/>
    </location>
</feature>
<evidence type="ECO:0000313" key="2">
    <source>
        <dbReference type="EnsemblPlants" id="ONIVA06G12480.1"/>
    </source>
</evidence>
<name>A0A0E0HP08_ORYNI</name>
<sequence>MAALVLSVVSFFVPKRWVQVRRRRNGRRGGAETELAAGATTPAGGRQRTASNALSRTPTFVCECPLESGGEIVRRRRGHAWDHARSSSRASSAAAEPTPTPLDAALSPRSDVSRREVPTTAQEAEHRRRSRCLLPHCPMSSGLTTTYLSAAASC</sequence>
<protein>
    <submittedName>
        <fullName evidence="2">Uncharacterized protein</fullName>
    </submittedName>
</protein>
<dbReference type="HOGENOM" id="CLU_1952218_0_0_1"/>
<keyword evidence="3" id="KW-1185">Reference proteome</keyword>
<dbReference type="Gramene" id="ONIVA06G12480.1">
    <property type="protein sequence ID" value="ONIVA06G12480.1"/>
    <property type="gene ID" value="ONIVA06G12480"/>
</dbReference>
<reference evidence="2" key="2">
    <citation type="submission" date="2018-04" db="EMBL/GenBank/DDBJ databases">
        <title>OnivRS2 (Oryza nivara Reference Sequence Version 2).</title>
        <authorList>
            <person name="Zhang J."/>
            <person name="Kudrna D."/>
            <person name="Lee S."/>
            <person name="Talag J."/>
            <person name="Rajasekar S."/>
            <person name="Welchert J."/>
            <person name="Hsing Y.-I."/>
            <person name="Wing R.A."/>
        </authorList>
    </citation>
    <scope>NUCLEOTIDE SEQUENCE [LARGE SCALE GENOMIC DNA]</scope>
    <source>
        <strain evidence="2">SL10</strain>
    </source>
</reference>
<dbReference type="Proteomes" id="UP000006591">
    <property type="component" value="Chromosome 6"/>
</dbReference>